<dbReference type="PROSITE" id="PS51462">
    <property type="entry name" value="NUDIX"/>
    <property type="match status" value="1"/>
</dbReference>
<dbReference type="Pfam" id="PF00293">
    <property type="entry name" value="NUDIX"/>
    <property type="match status" value="1"/>
</dbReference>
<dbReference type="InterPro" id="IPR000086">
    <property type="entry name" value="NUDIX_hydrolase_dom"/>
</dbReference>
<comment type="caution">
    <text evidence="6">The sequence shown here is derived from an EMBL/GenBank/DDBJ whole genome shotgun (WGS) entry which is preliminary data.</text>
</comment>
<dbReference type="CDD" id="cd04681">
    <property type="entry name" value="NUDIX_Hydrolase"/>
    <property type="match status" value="1"/>
</dbReference>
<protein>
    <submittedName>
        <fullName evidence="6">NUDIX domain-containing protein</fullName>
    </submittedName>
</protein>
<name>A0AAE3SLF3_9BACT</name>
<proteinExistence type="predicted"/>
<dbReference type="GO" id="GO:0006742">
    <property type="term" value="P:NADP+ catabolic process"/>
    <property type="evidence" value="ECO:0007669"/>
    <property type="project" value="TreeGrafter"/>
</dbReference>
<keyword evidence="4" id="KW-0460">Magnesium</keyword>
<dbReference type="PANTHER" id="PTHR42904">
    <property type="entry name" value="NUDIX HYDROLASE, NUDC SUBFAMILY"/>
    <property type="match status" value="1"/>
</dbReference>
<dbReference type="GO" id="GO:0019677">
    <property type="term" value="P:NAD+ catabolic process"/>
    <property type="evidence" value="ECO:0007669"/>
    <property type="project" value="TreeGrafter"/>
</dbReference>
<accession>A0AAE3SLF3</accession>
<keyword evidence="2" id="KW-0479">Metal-binding</keyword>
<dbReference type="PANTHER" id="PTHR42904:SF12">
    <property type="entry name" value="ADP-RIBOSE PYROPHOSPHATASE-RELATED"/>
    <property type="match status" value="1"/>
</dbReference>
<evidence type="ECO:0000313" key="7">
    <source>
        <dbReference type="Proteomes" id="UP001207408"/>
    </source>
</evidence>
<evidence type="ECO:0000256" key="4">
    <source>
        <dbReference type="ARBA" id="ARBA00022842"/>
    </source>
</evidence>
<evidence type="ECO:0000313" key="6">
    <source>
        <dbReference type="EMBL" id="MCW3807548.1"/>
    </source>
</evidence>
<organism evidence="6 7">
    <name type="scientific">Plebeiibacterium marinum</name>
    <dbReference type="NCBI Taxonomy" id="2992111"/>
    <lineage>
        <taxon>Bacteria</taxon>
        <taxon>Pseudomonadati</taxon>
        <taxon>Bacteroidota</taxon>
        <taxon>Bacteroidia</taxon>
        <taxon>Marinilabiliales</taxon>
        <taxon>Marinilabiliaceae</taxon>
        <taxon>Plebeiibacterium</taxon>
    </lineage>
</organism>
<dbReference type="EMBL" id="JAPDPI010000050">
    <property type="protein sequence ID" value="MCW3807548.1"/>
    <property type="molecule type" value="Genomic_DNA"/>
</dbReference>
<evidence type="ECO:0000256" key="3">
    <source>
        <dbReference type="ARBA" id="ARBA00022801"/>
    </source>
</evidence>
<evidence type="ECO:0000256" key="2">
    <source>
        <dbReference type="ARBA" id="ARBA00022723"/>
    </source>
</evidence>
<dbReference type="PROSITE" id="PS00893">
    <property type="entry name" value="NUDIX_BOX"/>
    <property type="match status" value="1"/>
</dbReference>
<keyword evidence="7" id="KW-1185">Reference proteome</keyword>
<dbReference type="InterPro" id="IPR015797">
    <property type="entry name" value="NUDIX_hydrolase-like_dom_sf"/>
</dbReference>
<dbReference type="Proteomes" id="UP001207408">
    <property type="component" value="Unassembled WGS sequence"/>
</dbReference>
<gene>
    <name evidence="6" type="ORF">OM074_18120</name>
</gene>
<keyword evidence="3" id="KW-0378">Hydrolase</keyword>
<feature type="domain" description="Nudix hydrolase" evidence="5">
    <location>
        <begin position="39"/>
        <end position="172"/>
    </location>
</feature>
<dbReference type="GO" id="GO:0035529">
    <property type="term" value="F:NADH pyrophosphatase activity"/>
    <property type="evidence" value="ECO:0007669"/>
    <property type="project" value="TreeGrafter"/>
</dbReference>
<dbReference type="GO" id="GO:0046872">
    <property type="term" value="F:metal ion binding"/>
    <property type="evidence" value="ECO:0007669"/>
    <property type="project" value="UniProtKB-KW"/>
</dbReference>
<dbReference type="Gene3D" id="3.90.79.10">
    <property type="entry name" value="Nucleoside Triphosphate Pyrophosphohydrolase"/>
    <property type="match status" value="1"/>
</dbReference>
<comment type="cofactor">
    <cofactor evidence="1">
        <name>Mg(2+)</name>
        <dbReference type="ChEBI" id="CHEBI:18420"/>
    </cofactor>
</comment>
<dbReference type="SUPFAM" id="SSF55811">
    <property type="entry name" value="Nudix"/>
    <property type="match status" value="1"/>
</dbReference>
<dbReference type="InterPro" id="IPR020084">
    <property type="entry name" value="NUDIX_hydrolase_CS"/>
</dbReference>
<evidence type="ECO:0000256" key="1">
    <source>
        <dbReference type="ARBA" id="ARBA00001946"/>
    </source>
</evidence>
<dbReference type="GO" id="GO:0005829">
    <property type="term" value="C:cytosol"/>
    <property type="evidence" value="ECO:0007669"/>
    <property type="project" value="TreeGrafter"/>
</dbReference>
<dbReference type="AlphaFoldDB" id="A0AAE3SLF3"/>
<reference evidence="6" key="1">
    <citation type="submission" date="2022-10" db="EMBL/GenBank/DDBJ databases">
        <authorList>
            <person name="Yu W.X."/>
        </authorList>
    </citation>
    <scope>NUCLEOTIDE SEQUENCE</scope>
    <source>
        <strain evidence="6">D04</strain>
    </source>
</reference>
<dbReference type="InterPro" id="IPR050241">
    <property type="entry name" value="NAD-cap_RNA_hydrolase_NudC"/>
</dbReference>
<evidence type="ECO:0000259" key="5">
    <source>
        <dbReference type="PROSITE" id="PS51462"/>
    </source>
</evidence>
<sequence>MSRPEKILKYCPKCGSSKFIFEGVRSFLCADCNFHYFINASAAVAALIENEQGELLLTVRALAPNKGMLDLPGGFVDPLEKVEDAIARELKEELNLDIISLSYLTSFPNEYIFSGFSVFTTDIAFVCKVKGWDKMHIQDDISDIVFVNRENIKWDNIAYNSIKNIIKTYWQKDSNQPI</sequence>
<dbReference type="RefSeq" id="WP_301201973.1">
    <property type="nucleotide sequence ID" value="NZ_JAPDPI010000050.1"/>
</dbReference>